<feature type="region of interest" description="Disordered" evidence="1">
    <location>
        <begin position="495"/>
        <end position="519"/>
    </location>
</feature>
<dbReference type="GO" id="GO:0003746">
    <property type="term" value="F:translation elongation factor activity"/>
    <property type="evidence" value="ECO:0007669"/>
    <property type="project" value="TreeGrafter"/>
</dbReference>
<dbReference type="Proteomes" id="UP000322225">
    <property type="component" value="Chromosome 8"/>
</dbReference>
<feature type="region of interest" description="Disordered" evidence="1">
    <location>
        <begin position="324"/>
        <end position="444"/>
    </location>
</feature>
<protein>
    <submittedName>
        <fullName evidence="2">Uncharacterized protein</fullName>
    </submittedName>
</protein>
<dbReference type="PANTHER" id="PTHR43721:SF3">
    <property type="entry name" value="GTP-BINDING PROTEIN 2"/>
    <property type="match status" value="1"/>
</dbReference>
<evidence type="ECO:0000313" key="2">
    <source>
        <dbReference type="EMBL" id="WWD20454.1"/>
    </source>
</evidence>
<feature type="compositionally biased region" description="Basic and acidic residues" evidence="1">
    <location>
        <begin position="269"/>
        <end position="284"/>
    </location>
</feature>
<feature type="compositionally biased region" description="Basic and acidic residues" evidence="1">
    <location>
        <begin position="407"/>
        <end position="418"/>
    </location>
</feature>
<evidence type="ECO:0000256" key="1">
    <source>
        <dbReference type="SAM" id="MobiDB-lite"/>
    </source>
</evidence>
<dbReference type="InterPro" id="IPR050055">
    <property type="entry name" value="EF-Tu_GTPase"/>
</dbReference>
<keyword evidence="3" id="KW-1185">Reference proteome</keyword>
<feature type="compositionally biased region" description="Acidic residues" evidence="1">
    <location>
        <begin position="559"/>
        <end position="583"/>
    </location>
</feature>
<feature type="region of interest" description="Disordered" evidence="1">
    <location>
        <begin position="265"/>
        <end position="308"/>
    </location>
</feature>
<dbReference type="PANTHER" id="PTHR43721">
    <property type="entry name" value="ELONGATION FACTOR TU-RELATED"/>
    <property type="match status" value="1"/>
</dbReference>
<feature type="region of interest" description="Disordered" evidence="1">
    <location>
        <begin position="556"/>
        <end position="583"/>
    </location>
</feature>
<proteinExistence type="predicted"/>
<dbReference type="GeneID" id="43591570"/>
<feature type="compositionally biased region" description="Low complexity" evidence="1">
    <location>
        <begin position="75"/>
        <end position="86"/>
    </location>
</feature>
<feature type="region of interest" description="Disordered" evidence="1">
    <location>
        <begin position="43"/>
        <end position="115"/>
    </location>
</feature>
<sequence length="583" mass="64446">MIEPNTAPFHTPATSTTHNVVIIVKTYSNPFARMTTMAVAAQASRMEGTPADPSPRILPADIPRRPSPWHDIAHSLSTTSLPPSTSKARRDSSSSPTIDCPTPPSDGLSASASQALREWEERLSHPLSDVTRHQLVPLLHPHQRRAETPTKLAAERDKVGYIEYKLKLIEPTQERFEKLVTQMMWRLKQGKNEAIYELGLADDGTVIGLSRAEMDASLRTLELMASEVGGTVIVLKEIVLNNRILPAPISPLASSSFSSSFTSLTSSCDDGKLSGKSSEADLKGRTRKSRRKPRVKKKPSSAWDDGEHLVSASQSKLVLFNKEQLENPEDSSNSPTPPEVPVENTDVVSNGEDEHDITPFQFDMDDISPKRYPHYKKRFEQPTPPRGDGIPSAARKKDDKKRRKSLARQEQRRMDLLRGDGTNPMWAELTSGLTPETKDHDASHPNALLPHQPVRPSSLRLATPVDQPADSFIDDLLHVPLDSLSLSFADVRTVSGEANRDDEEDDDASSCSSLVQTEDAPPLDLVNEALEESRLSLQGEELICVEALVVRKIQHDHEGEGEEEEEWGFGGEEDVWGFGAEED</sequence>
<feature type="compositionally biased region" description="Basic residues" evidence="1">
    <location>
        <begin position="285"/>
        <end position="299"/>
    </location>
</feature>
<organism evidence="2 3">
    <name type="scientific">Kwoniella shandongensis</name>
    <dbReference type="NCBI Taxonomy" id="1734106"/>
    <lineage>
        <taxon>Eukaryota</taxon>
        <taxon>Fungi</taxon>
        <taxon>Dikarya</taxon>
        <taxon>Basidiomycota</taxon>
        <taxon>Agaricomycotina</taxon>
        <taxon>Tremellomycetes</taxon>
        <taxon>Tremellales</taxon>
        <taxon>Cryptococcaceae</taxon>
        <taxon>Kwoniella</taxon>
    </lineage>
</organism>
<dbReference type="RefSeq" id="XP_031858308.2">
    <property type="nucleotide sequence ID" value="XM_032007402.2"/>
</dbReference>
<evidence type="ECO:0000313" key="3">
    <source>
        <dbReference type="Proteomes" id="UP000322225"/>
    </source>
</evidence>
<reference evidence="2" key="1">
    <citation type="submission" date="2017-08" db="EMBL/GenBank/DDBJ databases">
        <authorList>
            <person name="Cuomo C."/>
            <person name="Billmyre B."/>
            <person name="Heitman J."/>
        </authorList>
    </citation>
    <scope>NUCLEOTIDE SEQUENCE</scope>
    <source>
        <strain evidence="2">CBS 12478</strain>
    </source>
</reference>
<accession>A0AAJ8LPG6</accession>
<name>A0AAJ8LPG6_9TREE</name>
<dbReference type="EMBL" id="CP144058">
    <property type="protein sequence ID" value="WWD20454.1"/>
    <property type="molecule type" value="Genomic_DNA"/>
</dbReference>
<gene>
    <name evidence="2" type="ORF">CI109_104930</name>
</gene>
<reference evidence="2" key="2">
    <citation type="submission" date="2024-01" db="EMBL/GenBank/DDBJ databases">
        <title>Comparative genomics of Cryptococcus and Kwoniella reveals pathogenesis evolution and contrasting modes of karyotype evolution via chromosome fusion or intercentromeric recombination.</title>
        <authorList>
            <person name="Coelho M.A."/>
            <person name="David-Palma M."/>
            <person name="Shea T."/>
            <person name="Bowers K."/>
            <person name="McGinley-Smith S."/>
            <person name="Mohammad A.W."/>
            <person name="Gnirke A."/>
            <person name="Yurkov A.M."/>
            <person name="Nowrousian M."/>
            <person name="Sun S."/>
            <person name="Cuomo C.A."/>
            <person name="Heitman J."/>
        </authorList>
    </citation>
    <scope>NUCLEOTIDE SEQUENCE</scope>
    <source>
        <strain evidence="2">CBS 12478</strain>
    </source>
</reference>
<dbReference type="AlphaFoldDB" id="A0AAJ8LPG6"/>
<dbReference type="KEGG" id="ksn:43591570"/>